<dbReference type="Pfam" id="PF22657">
    <property type="entry name" value="SSB_1"/>
    <property type="match status" value="1"/>
</dbReference>
<name>A0ABW0MA05_9BURK</name>
<sequence>MSKPNNVFQLIAEIAEREVIRYTPAGIPIVAATLQHRSEPIEAGIQRQIEFEISAVAAGEISGRFSRAELGGKFWFSGFMARKSRNGRSLVFHITDFAAHETGSSAESAD</sequence>
<comment type="caution">
    <text evidence="2">The sequence shown here is derived from an EMBL/GenBank/DDBJ whole genome shotgun (WGS) entry which is preliminary data.</text>
</comment>
<dbReference type="HAMAP" id="MF_00720">
    <property type="entry name" value="PriB"/>
    <property type="match status" value="1"/>
</dbReference>
<dbReference type="InterPro" id="IPR023646">
    <property type="entry name" value="Prisomal_replication_PriB"/>
</dbReference>
<comment type="similarity">
    <text evidence="1">Belongs to the PriB family.</text>
</comment>
<proteinExistence type="inferred from homology"/>
<dbReference type="NCBIfam" id="TIGR04418">
    <property type="entry name" value="PriB_gamma"/>
    <property type="match status" value="1"/>
</dbReference>
<dbReference type="Gene3D" id="2.40.50.140">
    <property type="entry name" value="Nucleic acid-binding proteins"/>
    <property type="match status" value="1"/>
</dbReference>
<gene>
    <name evidence="1 2" type="primary">priB</name>
    <name evidence="2" type="ORF">ACFPM8_08970</name>
</gene>
<reference evidence="3" key="1">
    <citation type="journal article" date="2019" name="Int. J. Syst. Evol. Microbiol.">
        <title>The Global Catalogue of Microorganisms (GCM) 10K type strain sequencing project: providing services to taxonomists for standard genome sequencing and annotation.</title>
        <authorList>
            <consortium name="The Broad Institute Genomics Platform"/>
            <consortium name="The Broad Institute Genome Sequencing Center for Infectious Disease"/>
            <person name="Wu L."/>
            <person name="Ma J."/>
        </authorList>
    </citation>
    <scope>NUCLEOTIDE SEQUENCE [LARGE SCALE GENOMIC DNA]</scope>
    <source>
        <strain evidence="3">JCM 17066</strain>
    </source>
</reference>
<dbReference type="RefSeq" id="WP_378997151.1">
    <property type="nucleotide sequence ID" value="NZ_JBHSMT010000013.1"/>
</dbReference>
<dbReference type="Proteomes" id="UP001596045">
    <property type="component" value="Unassembled WGS sequence"/>
</dbReference>
<dbReference type="PIRSF" id="PIRSF003135">
    <property type="entry name" value="Primosomal_n"/>
    <property type="match status" value="1"/>
</dbReference>
<accession>A0ABW0MA05</accession>
<keyword evidence="1" id="KW-0238">DNA-binding</keyword>
<evidence type="ECO:0000313" key="2">
    <source>
        <dbReference type="EMBL" id="MFC5474092.1"/>
    </source>
</evidence>
<dbReference type="SUPFAM" id="SSF50249">
    <property type="entry name" value="Nucleic acid-binding proteins"/>
    <property type="match status" value="1"/>
</dbReference>
<evidence type="ECO:0000313" key="3">
    <source>
        <dbReference type="Proteomes" id="UP001596045"/>
    </source>
</evidence>
<keyword evidence="3" id="KW-1185">Reference proteome</keyword>
<comment type="function">
    <text evidence="1">Involved in the restart of stalled replication forks, which reloads the replicative helicase on sites other than the origin of replication; the PriA-PriB pathway is the major replication restart pathway. During primosome assembly it facilitates complex formation between PriA and DnaT on DNA; stabilizes PriA on DNA. Stimulates the DNA unwinding activity of PriA helicase.</text>
</comment>
<dbReference type="EMBL" id="JBHSMT010000013">
    <property type="protein sequence ID" value="MFC5474092.1"/>
    <property type="molecule type" value="Genomic_DNA"/>
</dbReference>
<keyword evidence="1" id="KW-0235">DNA replication</keyword>
<dbReference type="InterPro" id="IPR012340">
    <property type="entry name" value="NA-bd_OB-fold"/>
</dbReference>
<comment type="subunit">
    <text evidence="1">Homodimer. Interacts with PriA and DnaT. Component of the replication restart primosome. Primosome assembly occurs via a 'hand-off' mechanism. PriA binds to replication forks, subsequently PriB then DnaT bind; DnaT then displaces ssDNA to generate the helicase loading substrate.</text>
</comment>
<organism evidence="2 3">
    <name type="scientific">Paraherbaspirillum soli</name>
    <dbReference type="NCBI Taxonomy" id="631222"/>
    <lineage>
        <taxon>Bacteria</taxon>
        <taxon>Pseudomonadati</taxon>
        <taxon>Pseudomonadota</taxon>
        <taxon>Betaproteobacteria</taxon>
        <taxon>Burkholderiales</taxon>
        <taxon>Oxalobacteraceae</taxon>
        <taxon>Paraherbaspirillum</taxon>
    </lineage>
</organism>
<keyword evidence="1" id="KW-0639">Primosome</keyword>
<evidence type="ECO:0000256" key="1">
    <source>
        <dbReference type="HAMAP-Rule" id="MF_00720"/>
    </source>
</evidence>
<protein>
    <recommendedName>
        <fullName evidence="1">Replication restart protein PriB</fullName>
    </recommendedName>
</protein>